<protein>
    <submittedName>
        <fullName evidence="2">Uncharacterized protein</fullName>
    </submittedName>
</protein>
<feature type="region of interest" description="Disordered" evidence="1">
    <location>
        <begin position="306"/>
        <end position="333"/>
    </location>
</feature>
<evidence type="ECO:0000313" key="3">
    <source>
        <dbReference type="Proteomes" id="UP000242715"/>
    </source>
</evidence>
<name>A0A2Z6LMD4_TRISU</name>
<dbReference type="OrthoDB" id="1448795at2759"/>
<feature type="region of interest" description="Disordered" evidence="1">
    <location>
        <begin position="115"/>
        <end position="134"/>
    </location>
</feature>
<evidence type="ECO:0000313" key="2">
    <source>
        <dbReference type="EMBL" id="GAU19229.1"/>
    </source>
</evidence>
<reference evidence="3" key="1">
    <citation type="journal article" date="2017" name="Front. Plant Sci.">
        <title>Climate Clever Clovers: New Paradigm to Reduce the Environmental Footprint of Ruminants by Breeding Low Methanogenic Forages Utilizing Haplotype Variation.</title>
        <authorList>
            <person name="Kaur P."/>
            <person name="Appels R."/>
            <person name="Bayer P.E."/>
            <person name="Keeble-Gagnere G."/>
            <person name="Wang J."/>
            <person name="Hirakawa H."/>
            <person name="Shirasawa K."/>
            <person name="Vercoe P."/>
            <person name="Stefanova K."/>
            <person name="Durmic Z."/>
            <person name="Nichols P."/>
            <person name="Revell C."/>
            <person name="Isobe S.N."/>
            <person name="Edwards D."/>
            <person name="Erskine W."/>
        </authorList>
    </citation>
    <scope>NUCLEOTIDE SEQUENCE [LARGE SCALE GENOMIC DNA]</scope>
    <source>
        <strain evidence="3">cv. Daliak</strain>
    </source>
</reference>
<accession>A0A2Z6LMD4</accession>
<dbReference type="EMBL" id="DF973196">
    <property type="protein sequence ID" value="GAU19229.1"/>
    <property type="molecule type" value="Genomic_DNA"/>
</dbReference>
<organism evidence="2 3">
    <name type="scientific">Trifolium subterraneum</name>
    <name type="common">Subterranean clover</name>
    <dbReference type="NCBI Taxonomy" id="3900"/>
    <lineage>
        <taxon>Eukaryota</taxon>
        <taxon>Viridiplantae</taxon>
        <taxon>Streptophyta</taxon>
        <taxon>Embryophyta</taxon>
        <taxon>Tracheophyta</taxon>
        <taxon>Spermatophyta</taxon>
        <taxon>Magnoliopsida</taxon>
        <taxon>eudicotyledons</taxon>
        <taxon>Gunneridae</taxon>
        <taxon>Pentapetalae</taxon>
        <taxon>rosids</taxon>
        <taxon>fabids</taxon>
        <taxon>Fabales</taxon>
        <taxon>Fabaceae</taxon>
        <taxon>Papilionoideae</taxon>
        <taxon>50 kb inversion clade</taxon>
        <taxon>NPAAA clade</taxon>
        <taxon>Hologalegina</taxon>
        <taxon>IRL clade</taxon>
        <taxon>Trifolieae</taxon>
        <taxon>Trifolium</taxon>
    </lineage>
</organism>
<gene>
    <name evidence="2" type="ORF">TSUD_199110</name>
</gene>
<feature type="compositionally biased region" description="Low complexity" evidence="1">
    <location>
        <begin position="313"/>
        <end position="328"/>
    </location>
</feature>
<dbReference type="Proteomes" id="UP000242715">
    <property type="component" value="Unassembled WGS sequence"/>
</dbReference>
<dbReference type="AlphaFoldDB" id="A0A2Z6LMD4"/>
<evidence type="ECO:0000256" key="1">
    <source>
        <dbReference type="SAM" id="MobiDB-lite"/>
    </source>
</evidence>
<sequence>MKSNDFSKSSRTDYYRRILGEAVSGDSPAESRMRGDLHVRSFVLPSLNYLLNIEFARYKISTNWDHKADWANGKGGVSRSAIDYRQTFPELQPSLSIQDTNYYLYHNHWHMRATPPDSRSLHGKPPLGDEASRGFRGRYRHDTVVGKPVLSLSTRDINGAHPGLVKFNTRMERPPSYSSADTEELVHRARAAHEPRTDAKSYSFRTTKDWAFEVGTHHITGPVVLRDSNPFPGSRERDPHKPCWGIPANCTGKGKSTYEIDRLASKPSSFLRVMLAPLHSLIPSTGEEVQSIGEVETSEGLERLIRERRKHNSSPNRSSRGSRPNRLSTSSTYSTRGPRILLLIPLEPTIVFRIKLPILLVQTLKDQLTLDRKGFRSRSSRTCSEVSLGFGWCSDIPNRGGSKLRGVGLLSTDSIQQGKE</sequence>
<proteinExistence type="predicted"/>
<keyword evidence="3" id="KW-1185">Reference proteome</keyword>